<evidence type="ECO:0000259" key="9">
    <source>
        <dbReference type="Pfam" id="PF13089"/>
    </source>
</evidence>
<keyword evidence="6" id="KW-0460">Magnesium</keyword>
<dbReference type="Pfam" id="PF13090">
    <property type="entry name" value="PP_kinase_C"/>
    <property type="match status" value="1"/>
</dbReference>
<evidence type="ECO:0000256" key="3">
    <source>
        <dbReference type="ARBA" id="ARBA00022741"/>
    </source>
</evidence>
<protein>
    <recommendedName>
        <fullName evidence="6 7">Polyphosphate kinase</fullName>
        <ecNumber evidence="6 7">2.7.4.1</ecNumber>
    </recommendedName>
    <alternativeName>
        <fullName evidence="6">ATP-polyphosphate phosphotransferase</fullName>
    </alternativeName>
    <alternativeName>
        <fullName evidence="6">Polyphosphoric acid kinase</fullName>
    </alternativeName>
</protein>
<comment type="PTM">
    <text evidence="6 7">An intermediate of this reaction is the autophosphorylated ppk in which a phosphate is covalently linked to a histidine residue through a N-P bond.</text>
</comment>
<dbReference type="HAMAP" id="MF_00347">
    <property type="entry name" value="Polyphosphate_kinase"/>
    <property type="match status" value="1"/>
</dbReference>
<evidence type="ECO:0000259" key="11">
    <source>
        <dbReference type="Pfam" id="PF17941"/>
    </source>
</evidence>
<dbReference type="KEGG" id="obj:EIO64_09635"/>
<dbReference type="PANTHER" id="PTHR30218">
    <property type="entry name" value="POLYPHOSPHATE KINASE"/>
    <property type="match status" value="1"/>
</dbReference>
<keyword evidence="2 6" id="KW-0808">Transferase</keyword>
<dbReference type="SUPFAM" id="SSF56024">
    <property type="entry name" value="Phospholipase D/nuclease"/>
    <property type="match status" value="2"/>
</dbReference>
<comment type="catalytic activity">
    <reaction evidence="6 7">
        <text>[phosphate](n) + ATP = [phosphate](n+1) + ADP</text>
        <dbReference type="Rhea" id="RHEA:19573"/>
        <dbReference type="Rhea" id="RHEA-COMP:9859"/>
        <dbReference type="Rhea" id="RHEA-COMP:14280"/>
        <dbReference type="ChEBI" id="CHEBI:16838"/>
        <dbReference type="ChEBI" id="CHEBI:30616"/>
        <dbReference type="ChEBI" id="CHEBI:456216"/>
        <dbReference type="EC" id="2.7.4.1"/>
    </reaction>
</comment>
<evidence type="ECO:0000259" key="8">
    <source>
        <dbReference type="Pfam" id="PF02503"/>
    </source>
</evidence>
<dbReference type="PIRSF" id="PIRSF015589">
    <property type="entry name" value="PP_kinase"/>
    <property type="match status" value="1"/>
</dbReference>
<proteinExistence type="inferred from homology"/>
<evidence type="ECO:0000313" key="13">
    <source>
        <dbReference type="Proteomes" id="UP000298642"/>
    </source>
</evidence>
<dbReference type="PANTHER" id="PTHR30218:SF0">
    <property type="entry name" value="POLYPHOSPHATE KINASE"/>
    <property type="match status" value="1"/>
</dbReference>
<feature type="binding site" evidence="6">
    <location>
        <position position="51"/>
    </location>
    <ligand>
        <name>ATP</name>
        <dbReference type="ChEBI" id="CHEBI:30616"/>
    </ligand>
</feature>
<reference evidence="13" key="1">
    <citation type="submission" date="2018-12" db="EMBL/GenBank/DDBJ databases">
        <title>Dusodibacter welbiota gen. nov., sp. nov., isolated from human faeces and emended description of the Oscillibacter genus.</title>
        <authorList>
            <person name="Le Roy T."/>
            <person name="Van der Smissen P."/>
            <person name="Delzenne N."/>
            <person name="Muccioli G."/>
            <person name="Collet J.F."/>
            <person name="Cani P.D."/>
        </authorList>
    </citation>
    <scope>NUCLEOTIDE SEQUENCE [LARGE SCALE GENOMIC DNA]</scope>
    <source>
        <strain evidence="13">J115</strain>
    </source>
</reference>
<comment type="function">
    <text evidence="6 7">Catalyzes the reversible transfer of the terminal phosphate of ATP to form a long-chain polyphosphate (polyP).</text>
</comment>
<dbReference type="InterPro" id="IPR036830">
    <property type="entry name" value="PP_kinase_middle_dom_sf"/>
</dbReference>
<dbReference type="EMBL" id="CP034413">
    <property type="protein sequence ID" value="QCI59440.2"/>
    <property type="molecule type" value="Genomic_DNA"/>
</dbReference>
<feature type="domain" description="Polyphosphate kinase C-terminal" evidence="10">
    <location>
        <begin position="501"/>
        <end position="669"/>
    </location>
</feature>
<feature type="domain" description="Polyphosphate kinase C-terminal" evidence="11">
    <location>
        <begin position="330"/>
        <end position="489"/>
    </location>
</feature>
<sequence>MSQAAERWDLSYTQNRELSWLAFDQRVLEEAADPSVPLMERLRFLSIFTSNLDEFFMVRVGSLTDLALVAPNARENKGGFSPAEQLRRIYAAVVPLVRQRDQVYRELMEALAEHGVADIPYKELKNGEREYVRAWYREAMRPLLMPQIIDPSHPFPHLKNKTLYAAALLREGDKRRLGIVGVPDVVPPILPLPARPGAFVRTEDILAHHLRKIFKIYQIEEQAVVSVTRNADISYDEAMDQEDLDLRAQMTKLLRQRERLAPVRLEMQGEAPALQAMLLRRLRLTAEQSYVCTCPLVLKYAYQLDSLDSALFYPPHAPAYPAWLDREVPMWEQIRQRDVLLFYPYHSMQPFLDLLRQSAADPAVVSIQMTIYRVAGKSAVIKHLCAAAENGKAVTVLVELRARFDEGNNITWARELEEAGCRVIYGPAGYKCHGKICLITRKEKTGLSYVTQIGTGNYNEKTAALYTDFSLLTADRTIAADGVAFFQNMLIGDLRGSYGKLLVAPVSLKQTLLRLIDGEIARGDRGRIILKTNAVTERELIDKLAEASQAGVRVDLIVRGICCLVPGVPGKTDHITVTSIVGEFLEHSRIYCFGEGALRQMYLSSADIMTRNQERRVEIACPVESREVQDFLSDYLARLLGDNVKARRMLPDGGFVRAEQAGAVPVSVQQFYLDHPPQMRATERGKGRGWRLPELFRKRK</sequence>
<keyword evidence="5 6" id="KW-0067">ATP-binding</keyword>
<keyword evidence="1 6" id="KW-0597">Phosphoprotein</keyword>
<feature type="domain" description="Polyphosphate kinase N-terminal" evidence="9">
    <location>
        <begin position="14"/>
        <end position="116"/>
    </location>
</feature>
<dbReference type="InterPro" id="IPR025200">
    <property type="entry name" value="PPK_C_dom2"/>
</dbReference>
<feature type="binding site" evidence="6">
    <location>
        <position position="559"/>
    </location>
    <ligand>
        <name>ATP</name>
        <dbReference type="ChEBI" id="CHEBI:30616"/>
    </ligand>
</feature>
<feature type="binding site" evidence="6">
    <location>
        <position position="373"/>
    </location>
    <ligand>
        <name>Mg(2+)</name>
        <dbReference type="ChEBI" id="CHEBI:18420"/>
    </ligand>
</feature>
<comment type="cofactor">
    <cofactor evidence="6">
        <name>Mg(2+)</name>
        <dbReference type="ChEBI" id="CHEBI:18420"/>
    </cofactor>
</comment>
<keyword evidence="3 6" id="KW-0547">Nucleotide-binding</keyword>
<feature type="active site" description="Phosphohistidine intermediate" evidence="6">
    <location>
        <position position="433"/>
    </location>
</feature>
<dbReference type="GO" id="GO:0046872">
    <property type="term" value="F:metal ion binding"/>
    <property type="evidence" value="ECO:0007669"/>
    <property type="project" value="UniProtKB-KW"/>
</dbReference>
<dbReference type="Gene3D" id="1.20.58.310">
    <property type="entry name" value="Polyphosphate kinase N-terminal domain"/>
    <property type="match status" value="1"/>
</dbReference>
<evidence type="ECO:0000256" key="6">
    <source>
        <dbReference type="HAMAP-Rule" id="MF_00347"/>
    </source>
</evidence>
<dbReference type="Pfam" id="PF13089">
    <property type="entry name" value="PP_kinase_N"/>
    <property type="match status" value="1"/>
</dbReference>
<dbReference type="GO" id="GO:0006799">
    <property type="term" value="P:polyphosphate biosynthetic process"/>
    <property type="evidence" value="ECO:0007669"/>
    <property type="project" value="UniProtKB-UniRule"/>
</dbReference>
<dbReference type="InterPro" id="IPR041108">
    <property type="entry name" value="PP_kinase_C_1"/>
</dbReference>
<dbReference type="InterPro" id="IPR003414">
    <property type="entry name" value="PP_kinase"/>
</dbReference>
<dbReference type="InterPro" id="IPR036832">
    <property type="entry name" value="PPK_N_dom_sf"/>
</dbReference>
<evidence type="ECO:0000256" key="5">
    <source>
        <dbReference type="ARBA" id="ARBA00022840"/>
    </source>
</evidence>
<dbReference type="SUPFAM" id="SSF140356">
    <property type="entry name" value="PPK N-terminal domain-like"/>
    <property type="match status" value="1"/>
</dbReference>
<keyword evidence="6" id="KW-0479">Metal-binding</keyword>
<dbReference type="InterPro" id="IPR024953">
    <property type="entry name" value="PP_kinase_middle"/>
</dbReference>
<evidence type="ECO:0000256" key="2">
    <source>
        <dbReference type="ARBA" id="ARBA00022679"/>
    </source>
</evidence>
<evidence type="ECO:0000313" key="12">
    <source>
        <dbReference type="EMBL" id="QCI59440.2"/>
    </source>
</evidence>
<keyword evidence="4 6" id="KW-0418">Kinase</keyword>
<evidence type="ECO:0000256" key="7">
    <source>
        <dbReference type="RuleBase" id="RU003800"/>
    </source>
</evidence>
<evidence type="ECO:0000256" key="4">
    <source>
        <dbReference type="ARBA" id="ARBA00022777"/>
    </source>
</evidence>
<dbReference type="EC" id="2.7.4.1" evidence="6 7"/>
<dbReference type="Pfam" id="PF02503">
    <property type="entry name" value="PP_kinase"/>
    <property type="match status" value="1"/>
</dbReference>
<dbReference type="NCBIfam" id="TIGR03705">
    <property type="entry name" value="poly_P_kin"/>
    <property type="match status" value="1"/>
</dbReference>
<feature type="binding site" evidence="6">
    <location>
        <position position="466"/>
    </location>
    <ligand>
        <name>ATP</name>
        <dbReference type="ChEBI" id="CHEBI:30616"/>
    </ligand>
</feature>
<dbReference type="Pfam" id="PF17941">
    <property type="entry name" value="PP_kinase_C_1"/>
    <property type="match status" value="1"/>
</dbReference>
<dbReference type="GO" id="GO:0009358">
    <property type="term" value="C:polyphosphate kinase complex"/>
    <property type="evidence" value="ECO:0007669"/>
    <property type="project" value="InterPro"/>
</dbReference>
<name>A0A856I077_9FIRM</name>
<organism evidence="12 13">
    <name type="scientific">Dysosmobacter welbionis</name>
    <dbReference type="NCBI Taxonomy" id="2093857"/>
    <lineage>
        <taxon>Bacteria</taxon>
        <taxon>Bacillati</taxon>
        <taxon>Bacillota</taxon>
        <taxon>Clostridia</taxon>
        <taxon>Eubacteriales</taxon>
        <taxon>Oscillospiraceae</taxon>
        <taxon>Dysosmobacter</taxon>
    </lineage>
</organism>
<dbReference type="NCBIfam" id="NF003917">
    <property type="entry name" value="PRK05443.1-1"/>
    <property type="match status" value="1"/>
</dbReference>
<dbReference type="Gene3D" id="3.30.1840.10">
    <property type="entry name" value="Polyphosphate kinase middle domain"/>
    <property type="match status" value="1"/>
</dbReference>
<keyword evidence="13" id="KW-1185">Reference proteome</keyword>
<feature type="binding site" evidence="6">
    <location>
        <position position="403"/>
    </location>
    <ligand>
        <name>Mg(2+)</name>
        <dbReference type="ChEBI" id="CHEBI:18420"/>
    </ligand>
</feature>
<feature type="binding site" evidence="6">
    <location>
        <position position="587"/>
    </location>
    <ligand>
        <name>ATP</name>
        <dbReference type="ChEBI" id="CHEBI:30616"/>
    </ligand>
</feature>
<dbReference type="AlphaFoldDB" id="A0A856I077"/>
<dbReference type="GO" id="GO:0005524">
    <property type="term" value="F:ATP binding"/>
    <property type="evidence" value="ECO:0007669"/>
    <property type="project" value="UniProtKB-KW"/>
</dbReference>
<comment type="similarity">
    <text evidence="6 7">Belongs to the polyphosphate kinase 1 (PPK1) family.</text>
</comment>
<evidence type="ECO:0000256" key="1">
    <source>
        <dbReference type="ARBA" id="ARBA00022553"/>
    </source>
</evidence>
<gene>
    <name evidence="12" type="primary">ppk1</name>
    <name evidence="6" type="synonym">ppk</name>
    <name evidence="12" type="ORF">EIO64_09635</name>
</gene>
<dbReference type="Gene3D" id="3.30.870.10">
    <property type="entry name" value="Endonuclease Chain A"/>
    <property type="match status" value="2"/>
</dbReference>
<evidence type="ECO:0000259" key="10">
    <source>
        <dbReference type="Pfam" id="PF13090"/>
    </source>
</evidence>
<accession>A0A856I077</accession>
<dbReference type="Proteomes" id="UP000298642">
    <property type="component" value="Chromosome"/>
</dbReference>
<dbReference type="SUPFAM" id="SSF143724">
    <property type="entry name" value="PHP14-like"/>
    <property type="match status" value="1"/>
</dbReference>
<feature type="domain" description="Polyphosphate kinase middle" evidence="8">
    <location>
        <begin position="128"/>
        <end position="303"/>
    </location>
</feature>
<dbReference type="GO" id="GO:0008976">
    <property type="term" value="F:polyphosphate kinase activity"/>
    <property type="evidence" value="ECO:0007669"/>
    <property type="project" value="UniProtKB-UniRule"/>
</dbReference>
<dbReference type="InterPro" id="IPR025198">
    <property type="entry name" value="PPK_N_dom"/>
</dbReference>
<dbReference type="RefSeq" id="WP_158629761.1">
    <property type="nucleotide sequence ID" value="NZ_CP034413.3"/>
</dbReference>
<dbReference type="NCBIfam" id="NF003921">
    <property type="entry name" value="PRK05443.2-2"/>
    <property type="match status" value="1"/>
</dbReference>